<feature type="domain" description="Ion transport" evidence="7">
    <location>
        <begin position="23"/>
        <end position="226"/>
    </location>
</feature>
<dbReference type="GO" id="GO:0005886">
    <property type="term" value="C:plasma membrane"/>
    <property type="evidence" value="ECO:0007669"/>
    <property type="project" value="TreeGrafter"/>
</dbReference>
<evidence type="ECO:0000313" key="10">
    <source>
        <dbReference type="Proteomes" id="UP001209878"/>
    </source>
</evidence>
<dbReference type="Pfam" id="PF00520">
    <property type="entry name" value="Ion_trans"/>
    <property type="match status" value="1"/>
</dbReference>
<dbReference type="InterPro" id="IPR005821">
    <property type="entry name" value="Ion_trans_dom"/>
</dbReference>
<name>A0AAD9KHA7_RIDPI</name>
<proteinExistence type="predicted"/>
<dbReference type="GO" id="GO:0030001">
    <property type="term" value="P:metal ion transport"/>
    <property type="evidence" value="ECO:0007669"/>
    <property type="project" value="TreeGrafter"/>
</dbReference>
<evidence type="ECO:0000256" key="6">
    <source>
        <dbReference type="SAM" id="Phobius"/>
    </source>
</evidence>
<comment type="caution">
    <text evidence="9">The sequence shown here is derived from an EMBL/GenBank/DDBJ whole genome shotgun (WGS) entry which is preliminary data.</text>
</comment>
<evidence type="ECO:0000256" key="4">
    <source>
        <dbReference type="ARBA" id="ARBA00023136"/>
    </source>
</evidence>
<accession>A0AAD9KHA7</accession>
<keyword evidence="2 6" id="KW-0812">Transmembrane</keyword>
<reference evidence="9" key="1">
    <citation type="journal article" date="2023" name="Mol. Biol. Evol.">
        <title>Third-Generation Sequencing Reveals the Adaptive Role of the Epigenome in Three Deep-Sea Polychaetes.</title>
        <authorList>
            <person name="Perez M."/>
            <person name="Aroh O."/>
            <person name="Sun Y."/>
            <person name="Lan Y."/>
            <person name="Juniper S.K."/>
            <person name="Young C.R."/>
            <person name="Angers B."/>
            <person name="Qian P.Y."/>
        </authorList>
    </citation>
    <scope>NUCLEOTIDE SEQUENCE</scope>
    <source>
        <strain evidence="9">R07B-5</strain>
    </source>
</reference>
<keyword evidence="10" id="KW-1185">Reference proteome</keyword>
<dbReference type="GO" id="GO:0051262">
    <property type="term" value="P:protein tetramerization"/>
    <property type="evidence" value="ECO:0007669"/>
    <property type="project" value="InterPro"/>
</dbReference>
<gene>
    <name evidence="9" type="ORF">NP493_1054g00074</name>
</gene>
<protein>
    <submittedName>
        <fullName evidence="9">Uncharacterized protein</fullName>
    </submittedName>
</protein>
<dbReference type="Pfam" id="PF16519">
    <property type="entry name" value="TRPM_tetra"/>
    <property type="match status" value="1"/>
</dbReference>
<dbReference type="Gene3D" id="1.20.5.1010">
    <property type="entry name" value="TRPM, tetramerisation domain"/>
    <property type="match status" value="1"/>
</dbReference>
<dbReference type="PANTHER" id="PTHR13800:SF1">
    <property type="entry name" value="TRANSIENT RECEPTOR POTENTIAL CATION CHANNEL TRPM"/>
    <property type="match status" value="1"/>
</dbReference>
<evidence type="ECO:0000259" key="7">
    <source>
        <dbReference type="Pfam" id="PF00520"/>
    </source>
</evidence>
<keyword evidence="4 6" id="KW-0472">Membrane</keyword>
<evidence type="ECO:0000259" key="8">
    <source>
        <dbReference type="Pfam" id="PF16519"/>
    </source>
</evidence>
<feature type="transmembrane region" description="Helical" evidence="6">
    <location>
        <begin position="12"/>
        <end position="29"/>
    </location>
</feature>
<dbReference type="InterPro" id="IPR050927">
    <property type="entry name" value="TRPM"/>
</dbReference>
<dbReference type="PANTHER" id="PTHR13800">
    <property type="entry name" value="TRANSIENT RECEPTOR POTENTIAL CATION CHANNEL, SUBFAMILY M, MEMBER 6"/>
    <property type="match status" value="1"/>
</dbReference>
<feature type="transmembrane region" description="Helical" evidence="6">
    <location>
        <begin position="50"/>
        <end position="71"/>
    </location>
</feature>
<dbReference type="AlphaFoldDB" id="A0AAD9KHA7"/>
<evidence type="ECO:0000256" key="5">
    <source>
        <dbReference type="SAM" id="MobiDB-lite"/>
    </source>
</evidence>
<dbReference type="GO" id="GO:0005261">
    <property type="term" value="F:monoatomic cation channel activity"/>
    <property type="evidence" value="ECO:0007669"/>
    <property type="project" value="TreeGrafter"/>
</dbReference>
<evidence type="ECO:0000256" key="3">
    <source>
        <dbReference type="ARBA" id="ARBA00022989"/>
    </source>
</evidence>
<dbReference type="Proteomes" id="UP001209878">
    <property type="component" value="Unassembled WGS sequence"/>
</dbReference>
<evidence type="ECO:0000313" key="9">
    <source>
        <dbReference type="EMBL" id="KAK2171559.1"/>
    </source>
</evidence>
<comment type="subcellular location">
    <subcellularLocation>
        <location evidence="1">Membrane</location>
        <topology evidence="1">Multi-pass membrane protein</topology>
    </subcellularLocation>
</comment>
<organism evidence="9 10">
    <name type="scientific">Ridgeia piscesae</name>
    <name type="common">Tubeworm</name>
    <dbReference type="NCBI Taxonomy" id="27915"/>
    <lineage>
        <taxon>Eukaryota</taxon>
        <taxon>Metazoa</taxon>
        <taxon>Spiralia</taxon>
        <taxon>Lophotrochozoa</taxon>
        <taxon>Annelida</taxon>
        <taxon>Polychaeta</taxon>
        <taxon>Sedentaria</taxon>
        <taxon>Canalipalpata</taxon>
        <taxon>Sabellida</taxon>
        <taxon>Siboglinidae</taxon>
        <taxon>Ridgeia</taxon>
    </lineage>
</organism>
<feature type="transmembrane region" description="Helical" evidence="6">
    <location>
        <begin position="199"/>
        <end position="218"/>
    </location>
</feature>
<feature type="compositionally biased region" description="Polar residues" evidence="5">
    <location>
        <begin position="474"/>
        <end position="488"/>
    </location>
</feature>
<feature type="transmembrane region" description="Helical" evidence="6">
    <location>
        <begin position="122"/>
        <end position="142"/>
    </location>
</feature>
<feature type="transmembrane region" description="Helical" evidence="6">
    <location>
        <begin position="83"/>
        <end position="101"/>
    </location>
</feature>
<dbReference type="InterPro" id="IPR037162">
    <property type="entry name" value="TRPM_tetra_sf"/>
</dbReference>
<feature type="region of interest" description="Disordered" evidence="5">
    <location>
        <begin position="464"/>
        <end position="489"/>
    </location>
</feature>
<sequence>MTYVVLVRMSHVPSAGECYVIAYVFTMAIEKVRELVVSEPKKFTQKLSVYFSEVWNISDTIAILLFGIGVTMRLFPDTVGQGRVFYCVDIIFWYIRILDLFSVNKYLGPFVMMIGSMVKDMLYFIVILLVVLIAFGVVRQSITYPDEEPHWMLLRNVFLKPYFMIYGEVYAGEIDPECSDDPDSEFKCVPGRWVTPAVMSVYLIVANILLISILIAVFNNTFNRVNAISLQVWKFQRYSLVLEFESKPMLPPPFIILSHLYLFVKFLCRRCNNDFDNGLKLFLDDEAVERLHDFEEECMDSYFREKQQEFETGTQERIRVTSERTENMMVRMEDVSLKENSIKLSLQTLDHRLAKLEEITLQNAESLYTLNRFLATLVPPSSAQLMHHSVDSAPARGVVSAMQSMHHGGVALAKTPLTHRAHSLTTDAAPRITNSDIGSQRKQRYQSHIEFSHVHMRPVLKRAGSIEDTPPTGHMTSTGLVRSPSTQRRAVPPKNIAMPFLGSDLYLRRRNSFLNKVRDRATGSGECPTTDRVCGAPSTTRDVTSLQTGSHVNGFGTTNTPAHYTNARQADDMKYVTGGGGSHAVSTADYLTHRGSVDESPHVHPSIALLPMTPIITPLHTEYTSITDEIDTSCVNYGSPCGSPSTPRRAFCLSTDSDADGRDDIVSIDFLWLLHILDLYLPIINQLTVSVFGCRCRDVCGS</sequence>
<evidence type="ECO:0000256" key="1">
    <source>
        <dbReference type="ARBA" id="ARBA00004141"/>
    </source>
</evidence>
<feature type="region of interest" description="Disordered" evidence="5">
    <location>
        <begin position="520"/>
        <end position="542"/>
    </location>
</feature>
<dbReference type="InterPro" id="IPR032415">
    <property type="entry name" value="TRPM_tetra"/>
</dbReference>
<keyword evidence="3 6" id="KW-1133">Transmembrane helix</keyword>
<feature type="domain" description="TRPM tetramerisation" evidence="8">
    <location>
        <begin position="315"/>
        <end position="367"/>
    </location>
</feature>
<evidence type="ECO:0000256" key="2">
    <source>
        <dbReference type="ARBA" id="ARBA00022692"/>
    </source>
</evidence>
<dbReference type="EMBL" id="JAODUO010001053">
    <property type="protein sequence ID" value="KAK2171559.1"/>
    <property type="molecule type" value="Genomic_DNA"/>
</dbReference>